<keyword evidence="2" id="KW-1185">Reference proteome</keyword>
<reference evidence="2" key="1">
    <citation type="journal article" date="2023" name="Nat. Plants">
        <title>Single-cell RNA sequencing provides a high-resolution roadmap for understanding the multicellular compartmentation of specialized metabolism.</title>
        <authorList>
            <person name="Sun S."/>
            <person name="Shen X."/>
            <person name="Li Y."/>
            <person name="Li Y."/>
            <person name="Wang S."/>
            <person name="Li R."/>
            <person name="Zhang H."/>
            <person name="Shen G."/>
            <person name="Guo B."/>
            <person name="Wei J."/>
            <person name="Xu J."/>
            <person name="St-Pierre B."/>
            <person name="Chen S."/>
            <person name="Sun C."/>
        </authorList>
    </citation>
    <scope>NUCLEOTIDE SEQUENCE [LARGE SCALE GENOMIC DNA]</scope>
</reference>
<evidence type="ECO:0000313" key="1">
    <source>
        <dbReference type="EMBL" id="KAI5679878.1"/>
    </source>
</evidence>
<evidence type="ECO:0000313" key="2">
    <source>
        <dbReference type="Proteomes" id="UP001060085"/>
    </source>
</evidence>
<protein>
    <submittedName>
        <fullName evidence="1">Uncharacterized protein</fullName>
    </submittedName>
</protein>
<name>A0ACC0C503_CATRO</name>
<organism evidence="1 2">
    <name type="scientific">Catharanthus roseus</name>
    <name type="common">Madagascar periwinkle</name>
    <name type="synonym">Vinca rosea</name>
    <dbReference type="NCBI Taxonomy" id="4058"/>
    <lineage>
        <taxon>Eukaryota</taxon>
        <taxon>Viridiplantae</taxon>
        <taxon>Streptophyta</taxon>
        <taxon>Embryophyta</taxon>
        <taxon>Tracheophyta</taxon>
        <taxon>Spermatophyta</taxon>
        <taxon>Magnoliopsida</taxon>
        <taxon>eudicotyledons</taxon>
        <taxon>Gunneridae</taxon>
        <taxon>Pentapetalae</taxon>
        <taxon>asterids</taxon>
        <taxon>lamiids</taxon>
        <taxon>Gentianales</taxon>
        <taxon>Apocynaceae</taxon>
        <taxon>Rauvolfioideae</taxon>
        <taxon>Vinceae</taxon>
        <taxon>Catharanthinae</taxon>
        <taxon>Catharanthus</taxon>
    </lineage>
</organism>
<gene>
    <name evidence="1" type="ORF">M9H77_01105</name>
</gene>
<accession>A0ACC0C503</accession>
<sequence>MEFDSEEAAKEFYDEYARRAGFIMRIDQCRRSEVDKRILSRRLSCNKQGYYVKVKDQNGPLRKHRTSTREGCKAMMLVKVNKSGKWVVTRFVKDHTHPLIASGRSSRNTMDHKDRKIQELTVELERQDKLCDLYREQINSFLKSIEEQTGLVSEKLQAAVKNVRDFEREIQQQSNQ</sequence>
<dbReference type="EMBL" id="CM044701">
    <property type="protein sequence ID" value="KAI5679878.1"/>
    <property type="molecule type" value="Genomic_DNA"/>
</dbReference>
<proteinExistence type="predicted"/>
<comment type="caution">
    <text evidence="1">The sequence shown here is derived from an EMBL/GenBank/DDBJ whole genome shotgun (WGS) entry which is preliminary data.</text>
</comment>
<dbReference type="Proteomes" id="UP001060085">
    <property type="component" value="Linkage Group LG01"/>
</dbReference>